<dbReference type="SUPFAM" id="SSF56601">
    <property type="entry name" value="beta-lactamase/transpeptidase-like"/>
    <property type="match status" value="1"/>
</dbReference>
<dbReference type="STRING" id="1817825.A2720_01710"/>
<dbReference type="Gene3D" id="3.30.450.330">
    <property type="match status" value="1"/>
</dbReference>
<dbReference type="InterPro" id="IPR050515">
    <property type="entry name" value="Beta-lactam/transpept"/>
</dbReference>
<dbReference type="EMBL" id="MFEL01000010">
    <property type="protein sequence ID" value="OGE81234.1"/>
    <property type="molecule type" value="Genomic_DNA"/>
</dbReference>
<dbReference type="AlphaFoldDB" id="A0A1F5NUI7"/>
<dbReference type="Pfam" id="PF03717">
    <property type="entry name" value="PBP_dimer"/>
    <property type="match status" value="1"/>
</dbReference>
<feature type="domain" description="Penicillin-binding protein transpeptidase" evidence="4">
    <location>
        <begin position="258"/>
        <end position="567"/>
    </location>
</feature>
<comment type="caution">
    <text evidence="6">The sequence shown here is derived from an EMBL/GenBank/DDBJ whole genome shotgun (WGS) entry which is preliminary data.</text>
</comment>
<protein>
    <recommendedName>
        <fullName evidence="8">Penicillin-binding protein transpeptidase domain-containing protein</fullName>
    </recommendedName>
</protein>
<dbReference type="Gene3D" id="3.90.1310.10">
    <property type="entry name" value="Penicillin-binding protein 2a (Domain 2)"/>
    <property type="match status" value="1"/>
</dbReference>
<feature type="transmembrane region" description="Helical" evidence="3">
    <location>
        <begin position="20"/>
        <end position="38"/>
    </location>
</feature>
<dbReference type="GO" id="GO:0005886">
    <property type="term" value="C:plasma membrane"/>
    <property type="evidence" value="ECO:0007669"/>
    <property type="project" value="TreeGrafter"/>
</dbReference>
<dbReference type="Gene3D" id="3.40.710.10">
    <property type="entry name" value="DD-peptidase/beta-lactamase superfamily"/>
    <property type="match status" value="1"/>
</dbReference>
<accession>A0A1F5NUI7</accession>
<evidence type="ECO:0000259" key="4">
    <source>
        <dbReference type="Pfam" id="PF00905"/>
    </source>
</evidence>
<evidence type="ECO:0000313" key="6">
    <source>
        <dbReference type="EMBL" id="OGE81234.1"/>
    </source>
</evidence>
<proteinExistence type="predicted"/>
<evidence type="ECO:0000256" key="1">
    <source>
        <dbReference type="ARBA" id="ARBA00004370"/>
    </source>
</evidence>
<dbReference type="Pfam" id="PF00905">
    <property type="entry name" value="Transpeptidase"/>
    <property type="match status" value="1"/>
</dbReference>
<dbReference type="InterPro" id="IPR005311">
    <property type="entry name" value="PBP_dimer"/>
</dbReference>
<dbReference type="InterPro" id="IPR036138">
    <property type="entry name" value="PBP_dimer_sf"/>
</dbReference>
<dbReference type="GO" id="GO:0071555">
    <property type="term" value="P:cell wall organization"/>
    <property type="evidence" value="ECO:0007669"/>
    <property type="project" value="TreeGrafter"/>
</dbReference>
<evidence type="ECO:0000256" key="2">
    <source>
        <dbReference type="ARBA" id="ARBA00023136"/>
    </source>
</evidence>
<dbReference type="InterPro" id="IPR012338">
    <property type="entry name" value="Beta-lactam/transpept-like"/>
</dbReference>
<dbReference type="Gene3D" id="1.10.150.770">
    <property type="match status" value="1"/>
</dbReference>
<dbReference type="PANTHER" id="PTHR30627:SF1">
    <property type="entry name" value="PEPTIDOGLYCAN D,D-TRANSPEPTIDASE FTSI"/>
    <property type="match status" value="1"/>
</dbReference>
<dbReference type="Proteomes" id="UP000178892">
    <property type="component" value="Unassembled WGS sequence"/>
</dbReference>
<evidence type="ECO:0000313" key="7">
    <source>
        <dbReference type="Proteomes" id="UP000178892"/>
    </source>
</evidence>
<feature type="domain" description="Penicillin-binding protein dimerisation" evidence="5">
    <location>
        <begin position="62"/>
        <end position="214"/>
    </location>
</feature>
<dbReference type="GO" id="GO:0008658">
    <property type="term" value="F:penicillin binding"/>
    <property type="evidence" value="ECO:0007669"/>
    <property type="project" value="InterPro"/>
</dbReference>
<reference evidence="6 7" key="1">
    <citation type="journal article" date="2016" name="Nat. Commun.">
        <title>Thousands of microbial genomes shed light on interconnected biogeochemical processes in an aquifer system.</title>
        <authorList>
            <person name="Anantharaman K."/>
            <person name="Brown C.T."/>
            <person name="Hug L.A."/>
            <person name="Sharon I."/>
            <person name="Castelle C.J."/>
            <person name="Probst A.J."/>
            <person name="Thomas B.C."/>
            <person name="Singh A."/>
            <person name="Wilkins M.J."/>
            <person name="Karaoz U."/>
            <person name="Brodie E.L."/>
            <person name="Williams K.H."/>
            <person name="Hubbard S.S."/>
            <person name="Banfield J.F."/>
        </authorList>
    </citation>
    <scope>NUCLEOTIDE SEQUENCE [LARGE SCALE GENOMIC DNA]</scope>
</reference>
<sequence length="581" mass="63130">MNVISKSFDETKNSFNKRIFFLFSVTVLALCLVYLRLIDLQILNGSFYQSLAQNQHGSESAILPQRGEIYLTSVKGESLLVAANIAKPFVYAVPKEINDVDQTASKLGRLLEIKPADLAQKIREGSQNYLVLKKQLTEEVGNAIKALGLEGIRVEQETIRFYPEQNLASHSLGFLGFKGDKRIGQYGIEGRFEKNLSGSPGVVGLESDVAGRWITFASRNLIPAQDGDDIYLTIDPAIQFKAEEVLNTSVSVHGAESGSVVVLNPKTGAILALAISPSFDPNEYNKVSDISVYANKALAADYEPGSIFKPITMAASLNEGRVTPQTTYEDTGVVEFPENLRIKNSDNEAHGIQTMTQVLENSLNTGAVFAEQQLGHESFKEYVKKFGFGSLTGLELPGEVLGNIDNLNKKGDIFFATASFGQGITVTPIQVAAAFAAIANGGKLMKPHVVSKIVHPDETEEQFYPEEKARVIEPKIASQLSAMMVSVVENGHGKRAGVKGYYIAGKTGTAQVAYKDRAGYDPGKNIGSFVGFGPVDDPVFVMLVRIDHPKDVKFAESTAAPAFGEIAQFILSYMQIPPSRQ</sequence>
<keyword evidence="3" id="KW-0812">Transmembrane</keyword>
<dbReference type="PANTHER" id="PTHR30627">
    <property type="entry name" value="PEPTIDOGLYCAN D,D-TRANSPEPTIDASE"/>
    <property type="match status" value="1"/>
</dbReference>
<gene>
    <name evidence="6" type="ORF">A2720_01710</name>
</gene>
<keyword evidence="3" id="KW-1133">Transmembrane helix</keyword>
<evidence type="ECO:0008006" key="8">
    <source>
        <dbReference type="Google" id="ProtNLM"/>
    </source>
</evidence>
<dbReference type="SUPFAM" id="SSF56519">
    <property type="entry name" value="Penicillin binding protein dimerisation domain"/>
    <property type="match status" value="1"/>
</dbReference>
<keyword evidence="2 3" id="KW-0472">Membrane</keyword>
<name>A0A1F5NUI7_9BACT</name>
<evidence type="ECO:0000259" key="5">
    <source>
        <dbReference type="Pfam" id="PF03717"/>
    </source>
</evidence>
<organism evidence="6 7">
    <name type="scientific">Candidatus Doudnabacteria bacterium RIFCSPHIGHO2_01_FULL_46_24</name>
    <dbReference type="NCBI Taxonomy" id="1817825"/>
    <lineage>
        <taxon>Bacteria</taxon>
        <taxon>Candidatus Doudnaibacteriota</taxon>
    </lineage>
</organism>
<evidence type="ECO:0000256" key="3">
    <source>
        <dbReference type="SAM" id="Phobius"/>
    </source>
</evidence>
<comment type="subcellular location">
    <subcellularLocation>
        <location evidence="1">Membrane</location>
    </subcellularLocation>
</comment>
<dbReference type="InterPro" id="IPR001460">
    <property type="entry name" value="PCN-bd_Tpept"/>
</dbReference>